<protein>
    <submittedName>
        <fullName evidence="2">Uncharacterized protein</fullName>
    </submittedName>
</protein>
<sequence>MLWALRLNLKPKSALNNRSELGFEALPPSREQNAQHRERLSRSDVTVSKALVALSVKKSDPNVRSSRPAAPLHGYDGIGSDRTGPGPGWTRTHRRTSVSFSLSLRTQVQLLVEVVVSEAWNLKSRLKSQAKAKADRANVVRDAPLKSRSKPEESGAGDEKQVMSAVGTVVSVRFHKYCRAGVEGRREREKKRRILWQEMGSFGL</sequence>
<evidence type="ECO:0000313" key="2">
    <source>
        <dbReference type="EMBL" id="KPP75267.1"/>
    </source>
</evidence>
<proteinExistence type="predicted"/>
<dbReference type="EMBL" id="JARO02001504">
    <property type="protein sequence ID" value="KPP75267.1"/>
    <property type="molecule type" value="Genomic_DNA"/>
</dbReference>
<accession>A0A0P7Z3U1</accession>
<dbReference type="Proteomes" id="UP000034805">
    <property type="component" value="Unassembled WGS sequence"/>
</dbReference>
<organism evidence="2 3">
    <name type="scientific">Scleropages formosus</name>
    <name type="common">Asian bonytongue</name>
    <name type="synonym">Osteoglossum formosum</name>
    <dbReference type="NCBI Taxonomy" id="113540"/>
    <lineage>
        <taxon>Eukaryota</taxon>
        <taxon>Metazoa</taxon>
        <taxon>Chordata</taxon>
        <taxon>Craniata</taxon>
        <taxon>Vertebrata</taxon>
        <taxon>Euteleostomi</taxon>
        <taxon>Actinopterygii</taxon>
        <taxon>Neopterygii</taxon>
        <taxon>Teleostei</taxon>
        <taxon>Osteoglossocephala</taxon>
        <taxon>Osteoglossomorpha</taxon>
        <taxon>Osteoglossiformes</taxon>
        <taxon>Osteoglossidae</taxon>
        <taxon>Scleropages</taxon>
    </lineage>
</organism>
<evidence type="ECO:0000256" key="1">
    <source>
        <dbReference type="SAM" id="MobiDB-lite"/>
    </source>
</evidence>
<evidence type="ECO:0000313" key="3">
    <source>
        <dbReference type="Proteomes" id="UP000034805"/>
    </source>
</evidence>
<feature type="region of interest" description="Disordered" evidence="1">
    <location>
        <begin position="131"/>
        <end position="161"/>
    </location>
</feature>
<feature type="region of interest" description="Disordered" evidence="1">
    <location>
        <begin position="58"/>
        <end position="90"/>
    </location>
</feature>
<dbReference type="AlphaFoldDB" id="A0A0P7Z3U1"/>
<name>A0A0P7Z3U1_SCLFO</name>
<reference evidence="2 3" key="1">
    <citation type="submission" date="2015-08" db="EMBL/GenBank/DDBJ databases">
        <title>The genome of the Asian arowana (Scleropages formosus).</title>
        <authorList>
            <person name="Tan M.H."/>
            <person name="Gan H.M."/>
            <person name="Croft L.J."/>
            <person name="Austin C.M."/>
        </authorList>
    </citation>
    <scope>NUCLEOTIDE SEQUENCE [LARGE SCALE GENOMIC DNA]</scope>
    <source>
        <strain evidence="2">Aro1</strain>
    </source>
</reference>
<feature type="compositionally biased region" description="Basic and acidic residues" evidence="1">
    <location>
        <begin position="132"/>
        <end position="161"/>
    </location>
</feature>
<comment type="caution">
    <text evidence="2">The sequence shown here is derived from an EMBL/GenBank/DDBJ whole genome shotgun (WGS) entry which is preliminary data.</text>
</comment>
<gene>
    <name evidence="2" type="ORF">Z043_105483</name>
</gene>